<dbReference type="InterPro" id="IPR052930">
    <property type="entry name" value="TA_antitoxin_MntA"/>
</dbReference>
<dbReference type="STRING" id="1802335.A3G59_00020"/>
<dbReference type="NCBIfam" id="NF047752">
    <property type="entry name" value="MntA_antitoxin"/>
    <property type="match status" value="1"/>
</dbReference>
<evidence type="ECO:0000313" key="2">
    <source>
        <dbReference type="EMBL" id="OHA43927.1"/>
    </source>
</evidence>
<dbReference type="Proteomes" id="UP000176881">
    <property type="component" value="Unassembled WGS sequence"/>
</dbReference>
<feature type="domain" description="Polymerase beta nucleotidyltransferase" evidence="1">
    <location>
        <begin position="10"/>
        <end position="98"/>
    </location>
</feature>
<proteinExistence type="predicted"/>
<organism evidence="2 3">
    <name type="scientific">Candidatus Taylorbacteria bacterium RIFCSPLOWO2_12_FULL_47_20</name>
    <dbReference type="NCBI Taxonomy" id="1802335"/>
    <lineage>
        <taxon>Bacteria</taxon>
        <taxon>Candidatus Tayloriibacteriota</taxon>
    </lineage>
</organism>
<dbReference type="CDD" id="cd05403">
    <property type="entry name" value="NT_KNTase_like"/>
    <property type="match status" value="1"/>
</dbReference>
<evidence type="ECO:0000313" key="3">
    <source>
        <dbReference type="Proteomes" id="UP000176881"/>
    </source>
</evidence>
<gene>
    <name evidence="2" type="ORF">A3G59_00020</name>
</gene>
<dbReference type="PANTHER" id="PTHR43852">
    <property type="entry name" value="NUCLEOTIDYLTRANSFERASE"/>
    <property type="match status" value="1"/>
</dbReference>
<dbReference type="Pfam" id="PF18765">
    <property type="entry name" value="Polbeta"/>
    <property type="match status" value="1"/>
</dbReference>
<dbReference type="InterPro" id="IPR041633">
    <property type="entry name" value="Polbeta"/>
</dbReference>
<comment type="caution">
    <text evidence="2">The sequence shown here is derived from an EMBL/GenBank/DDBJ whole genome shotgun (WGS) entry which is preliminary data.</text>
</comment>
<evidence type="ECO:0000259" key="1">
    <source>
        <dbReference type="Pfam" id="PF18765"/>
    </source>
</evidence>
<sequence length="137" mass="15785">MVDIKNVKPQIEKLAKRYNLALLVLFGSQATGLTHKESDVDVAYYSHGKLDFNHEILLNADLTGIFRNDKVSLINLKTASPLIAKEIVSKGVVLHTDDNFLFSQLYARVLRMYEEASPIFELRRQYLDYKIAKYRHV</sequence>
<dbReference type="InterPro" id="IPR043519">
    <property type="entry name" value="NT_sf"/>
</dbReference>
<dbReference type="PANTHER" id="PTHR43852:SF3">
    <property type="entry name" value="NUCLEOTIDYLTRANSFERASE"/>
    <property type="match status" value="1"/>
</dbReference>
<name>A0A1G2P6G3_9BACT</name>
<accession>A0A1G2P6G3</accession>
<dbReference type="EMBL" id="MHSN01000039">
    <property type="protein sequence ID" value="OHA43927.1"/>
    <property type="molecule type" value="Genomic_DNA"/>
</dbReference>
<dbReference type="SUPFAM" id="SSF81301">
    <property type="entry name" value="Nucleotidyltransferase"/>
    <property type="match status" value="1"/>
</dbReference>
<reference evidence="2 3" key="1">
    <citation type="journal article" date="2016" name="Nat. Commun.">
        <title>Thousands of microbial genomes shed light on interconnected biogeochemical processes in an aquifer system.</title>
        <authorList>
            <person name="Anantharaman K."/>
            <person name="Brown C.T."/>
            <person name="Hug L.A."/>
            <person name="Sharon I."/>
            <person name="Castelle C.J."/>
            <person name="Probst A.J."/>
            <person name="Thomas B.C."/>
            <person name="Singh A."/>
            <person name="Wilkins M.J."/>
            <person name="Karaoz U."/>
            <person name="Brodie E.L."/>
            <person name="Williams K.H."/>
            <person name="Hubbard S.S."/>
            <person name="Banfield J.F."/>
        </authorList>
    </citation>
    <scope>NUCLEOTIDE SEQUENCE [LARGE SCALE GENOMIC DNA]</scope>
</reference>
<protein>
    <recommendedName>
        <fullName evidence="1">Polymerase beta nucleotidyltransferase domain-containing protein</fullName>
    </recommendedName>
</protein>
<dbReference type="AlphaFoldDB" id="A0A1G2P6G3"/>
<dbReference type="Gene3D" id="3.30.460.10">
    <property type="entry name" value="Beta Polymerase, domain 2"/>
    <property type="match status" value="1"/>
</dbReference>